<gene>
    <name evidence="15" type="ORF">BOX15_Mlig000019g2</name>
</gene>
<comment type="subcellular location">
    <subcellularLocation>
        <location evidence="3">Cytoplasm</location>
    </subcellularLocation>
    <subcellularLocation>
        <location evidence="2">Golgi apparatus membrane</location>
        <topology evidence="2">Peripheral membrane protein</topology>
        <orientation evidence="2">Cytoplasmic side</orientation>
    </subcellularLocation>
    <subcellularLocation>
        <location evidence="1">Prevacuolar compartment membrane</location>
        <topology evidence="1">Peripheral membrane protein</topology>
        <orientation evidence="1">Cytoplasmic side</orientation>
    </subcellularLocation>
</comment>
<evidence type="ECO:0000256" key="11">
    <source>
        <dbReference type="ARBA" id="ARBA00023136"/>
    </source>
</evidence>
<comment type="function">
    <text evidence="12">Required for retention of late Golgi membrane proteins. Component of the retrieval machinery that functions by direct interaction with the cytosolic tails of certain TGN membrane proteins during the sorting/budding process at the prevacuolar compartment. Binds phosphatidylinositol 3-phosphate (PtdIns(P3)).</text>
</comment>
<evidence type="ECO:0000256" key="6">
    <source>
        <dbReference type="ARBA" id="ARBA00022448"/>
    </source>
</evidence>
<sequence length="195" mass="22786">FFSCRISSFRSRPSFLSSDLLKFKPSVMSNQQQQQQQPSATQRLQPKKQTMEDAYSPPANFLEIDVCNPETHGLNKDRYTDYEIRLRTNLPVFKLKESSVRRRYSDFEWLRAELERDSKIVVPKLPGKALKLQLPFRGGDGRFDDEFIEERRKGLEEFINKVAGHPLAQNEKCLHMFLQEQTIDKAYVPGKVRTT</sequence>
<evidence type="ECO:0000256" key="5">
    <source>
        <dbReference type="ARBA" id="ARBA00020436"/>
    </source>
</evidence>
<dbReference type="GO" id="GO:0034499">
    <property type="term" value="P:late endosome to Golgi transport"/>
    <property type="evidence" value="ECO:0007669"/>
    <property type="project" value="TreeGrafter"/>
</dbReference>
<dbReference type="SMART" id="SM00312">
    <property type="entry name" value="PX"/>
    <property type="match status" value="1"/>
</dbReference>
<protein>
    <recommendedName>
        <fullName evidence="5">Sorting nexin-3</fullName>
    </recommendedName>
</protein>
<keyword evidence="8" id="KW-0653">Protein transport</keyword>
<dbReference type="Proteomes" id="UP000215902">
    <property type="component" value="Unassembled WGS sequence"/>
</dbReference>
<dbReference type="InterPro" id="IPR001683">
    <property type="entry name" value="PX_dom"/>
</dbReference>
<dbReference type="EMBL" id="NIVC01000347">
    <property type="protein sequence ID" value="PAA85103.1"/>
    <property type="molecule type" value="Genomic_DNA"/>
</dbReference>
<evidence type="ECO:0000256" key="2">
    <source>
        <dbReference type="ARBA" id="ARBA00004255"/>
    </source>
</evidence>
<dbReference type="CDD" id="cd06894">
    <property type="entry name" value="PX_SNX3_like"/>
    <property type="match status" value="1"/>
</dbReference>
<organism evidence="15 16">
    <name type="scientific">Macrostomum lignano</name>
    <dbReference type="NCBI Taxonomy" id="282301"/>
    <lineage>
        <taxon>Eukaryota</taxon>
        <taxon>Metazoa</taxon>
        <taxon>Spiralia</taxon>
        <taxon>Lophotrochozoa</taxon>
        <taxon>Platyhelminthes</taxon>
        <taxon>Rhabditophora</taxon>
        <taxon>Macrostomorpha</taxon>
        <taxon>Macrostomida</taxon>
        <taxon>Macrostomidae</taxon>
        <taxon>Macrostomum</taxon>
    </lineage>
</organism>
<dbReference type="PANTHER" id="PTHR45963:SF2">
    <property type="entry name" value="RE52028P"/>
    <property type="match status" value="1"/>
</dbReference>
<evidence type="ECO:0000256" key="10">
    <source>
        <dbReference type="ARBA" id="ARBA00023121"/>
    </source>
</evidence>
<dbReference type="GO" id="GO:0030904">
    <property type="term" value="C:retromer complex"/>
    <property type="evidence" value="ECO:0007669"/>
    <property type="project" value="TreeGrafter"/>
</dbReference>
<accession>A0A267GGD1</accession>
<dbReference type="GO" id="GO:0031901">
    <property type="term" value="C:early endosome membrane"/>
    <property type="evidence" value="ECO:0007669"/>
    <property type="project" value="TreeGrafter"/>
</dbReference>
<evidence type="ECO:0000256" key="8">
    <source>
        <dbReference type="ARBA" id="ARBA00022927"/>
    </source>
</evidence>
<feature type="domain" description="PX" evidence="14">
    <location>
        <begin position="60"/>
        <end position="184"/>
    </location>
</feature>
<evidence type="ECO:0000259" key="14">
    <source>
        <dbReference type="PROSITE" id="PS50195"/>
    </source>
</evidence>
<feature type="compositionally biased region" description="Polar residues" evidence="13">
    <location>
        <begin position="38"/>
        <end position="48"/>
    </location>
</feature>
<evidence type="ECO:0000256" key="4">
    <source>
        <dbReference type="ARBA" id="ARBA00010883"/>
    </source>
</evidence>
<reference evidence="15 16" key="1">
    <citation type="submission" date="2017-06" db="EMBL/GenBank/DDBJ databases">
        <title>A platform for efficient transgenesis in Macrostomum lignano, a flatworm model organism for stem cell research.</title>
        <authorList>
            <person name="Berezikov E."/>
        </authorList>
    </citation>
    <scope>NUCLEOTIDE SEQUENCE [LARGE SCALE GENOMIC DNA]</scope>
    <source>
        <strain evidence="15">DV1</strain>
        <tissue evidence="15">Whole organism</tissue>
    </source>
</reference>
<evidence type="ECO:0000256" key="7">
    <source>
        <dbReference type="ARBA" id="ARBA00022490"/>
    </source>
</evidence>
<keyword evidence="7" id="KW-0963">Cytoplasm</keyword>
<dbReference type="PROSITE" id="PS50195">
    <property type="entry name" value="PX"/>
    <property type="match status" value="1"/>
</dbReference>
<keyword evidence="16" id="KW-1185">Reference proteome</keyword>
<evidence type="ECO:0000313" key="16">
    <source>
        <dbReference type="Proteomes" id="UP000215902"/>
    </source>
</evidence>
<dbReference type="STRING" id="282301.A0A267GGD1"/>
<dbReference type="GO" id="GO:0015031">
    <property type="term" value="P:protein transport"/>
    <property type="evidence" value="ECO:0007669"/>
    <property type="project" value="UniProtKB-KW"/>
</dbReference>
<dbReference type="InterPro" id="IPR036871">
    <property type="entry name" value="PX_dom_sf"/>
</dbReference>
<keyword evidence="11" id="KW-0472">Membrane</keyword>
<comment type="similarity">
    <text evidence="4">Belongs to the sorting nexin family.</text>
</comment>
<name>A0A267GGD1_9PLAT</name>
<evidence type="ECO:0000313" key="15">
    <source>
        <dbReference type="EMBL" id="PAA85103.1"/>
    </source>
</evidence>
<dbReference type="Pfam" id="PF00787">
    <property type="entry name" value="PX"/>
    <property type="match status" value="1"/>
</dbReference>
<feature type="non-terminal residue" evidence="15">
    <location>
        <position position="1"/>
    </location>
</feature>
<evidence type="ECO:0000256" key="13">
    <source>
        <dbReference type="SAM" id="MobiDB-lite"/>
    </source>
</evidence>
<evidence type="ECO:0000256" key="12">
    <source>
        <dbReference type="ARBA" id="ARBA00025533"/>
    </source>
</evidence>
<dbReference type="InterPro" id="IPR051074">
    <property type="entry name" value="Sorting_Nexin"/>
</dbReference>
<feature type="region of interest" description="Disordered" evidence="13">
    <location>
        <begin position="27"/>
        <end position="51"/>
    </location>
</feature>
<proteinExistence type="inferred from homology"/>
<evidence type="ECO:0000256" key="1">
    <source>
        <dbReference type="ARBA" id="ARBA00004179"/>
    </source>
</evidence>
<evidence type="ECO:0000256" key="3">
    <source>
        <dbReference type="ARBA" id="ARBA00004496"/>
    </source>
</evidence>
<keyword evidence="10" id="KW-0446">Lipid-binding</keyword>
<keyword evidence="9" id="KW-0333">Golgi apparatus</keyword>
<keyword evidence="6" id="KW-0813">Transport</keyword>
<comment type="caution">
    <text evidence="15">The sequence shown here is derived from an EMBL/GenBank/DDBJ whole genome shotgun (WGS) entry which is preliminary data.</text>
</comment>
<dbReference type="GO" id="GO:0032456">
    <property type="term" value="P:endocytic recycling"/>
    <property type="evidence" value="ECO:0007669"/>
    <property type="project" value="TreeGrafter"/>
</dbReference>
<evidence type="ECO:0000256" key="9">
    <source>
        <dbReference type="ARBA" id="ARBA00023034"/>
    </source>
</evidence>
<dbReference type="OrthoDB" id="5227681at2759"/>
<dbReference type="PANTHER" id="PTHR45963">
    <property type="entry name" value="RE52028P"/>
    <property type="match status" value="1"/>
</dbReference>
<dbReference type="Gene3D" id="3.30.1520.10">
    <property type="entry name" value="Phox-like domain"/>
    <property type="match status" value="1"/>
</dbReference>
<dbReference type="GO" id="GO:0000139">
    <property type="term" value="C:Golgi membrane"/>
    <property type="evidence" value="ECO:0007669"/>
    <property type="project" value="UniProtKB-SubCell"/>
</dbReference>
<dbReference type="AlphaFoldDB" id="A0A267GGD1"/>
<dbReference type="GO" id="GO:0032266">
    <property type="term" value="F:phosphatidylinositol-3-phosphate binding"/>
    <property type="evidence" value="ECO:0007669"/>
    <property type="project" value="TreeGrafter"/>
</dbReference>
<dbReference type="SUPFAM" id="SSF64268">
    <property type="entry name" value="PX domain"/>
    <property type="match status" value="1"/>
</dbReference>